<evidence type="ECO:0000256" key="3">
    <source>
        <dbReference type="ARBA" id="ARBA00022801"/>
    </source>
</evidence>
<comment type="similarity">
    <text evidence="1 5">Belongs to the peptidase S8 family.</text>
</comment>
<organism evidence="12 13">
    <name type="scientific">Bacteroides xylanisolvens</name>
    <dbReference type="NCBI Taxonomy" id="371601"/>
    <lineage>
        <taxon>Bacteria</taxon>
        <taxon>Pseudomonadati</taxon>
        <taxon>Bacteroidota</taxon>
        <taxon>Bacteroidia</taxon>
        <taxon>Bacteroidales</taxon>
        <taxon>Bacteroidaceae</taxon>
        <taxon>Bacteroides</taxon>
    </lineage>
</organism>
<dbReference type="EMBL" id="WDEH01000029">
    <property type="protein sequence ID" value="KAB6135513.1"/>
    <property type="molecule type" value="Genomic_DNA"/>
</dbReference>
<keyword evidence="3" id="KW-0378">Hydrolase</keyword>
<evidence type="ECO:0000259" key="7">
    <source>
        <dbReference type="Pfam" id="PF00082"/>
    </source>
</evidence>
<evidence type="ECO:0000256" key="4">
    <source>
        <dbReference type="ARBA" id="ARBA00022825"/>
    </source>
</evidence>
<keyword evidence="4" id="KW-0720">Serine protease</keyword>
<dbReference type="EMBL" id="WDED01000062">
    <property type="protein sequence ID" value="KAB6139713.1"/>
    <property type="molecule type" value="Genomic_DNA"/>
</dbReference>
<accession>A0A174GH95</accession>
<evidence type="ECO:0000313" key="12">
    <source>
        <dbReference type="EMBL" id="RHK28685.1"/>
    </source>
</evidence>
<dbReference type="Pfam" id="PF00082">
    <property type="entry name" value="Peptidase_S8"/>
    <property type="match status" value="1"/>
</dbReference>
<dbReference type="GO" id="GO:0006508">
    <property type="term" value="P:proteolysis"/>
    <property type="evidence" value="ECO:0007669"/>
    <property type="project" value="UniProtKB-KW"/>
</dbReference>
<evidence type="ECO:0000313" key="10">
    <source>
        <dbReference type="EMBL" id="KAB6338631.1"/>
    </source>
</evidence>
<dbReference type="PROSITE" id="PS51892">
    <property type="entry name" value="SUBTILASE"/>
    <property type="match status" value="1"/>
</dbReference>
<dbReference type="Proteomes" id="UP001198461">
    <property type="component" value="Unassembled WGS sequence"/>
</dbReference>
<proteinExistence type="inferred from homology"/>
<dbReference type="Proteomes" id="UP000438288">
    <property type="component" value="Unassembled WGS sequence"/>
</dbReference>
<evidence type="ECO:0000313" key="9">
    <source>
        <dbReference type="EMBL" id="KAB6139713.1"/>
    </source>
</evidence>
<evidence type="ECO:0000256" key="1">
    <source>
        <dbReference type="ARBA" id="ARBA00011073"/>
    </source>
</evidence>
<dbReference type="Proteomes" id="UP000487596">
    <property type="component" value="Unassembled WGS sequence"/>
</dbReference>
<feature type="chain" id="PRO_5042683122" evidence="6">
    <location>
        <begin position="20"/>
        <end position="568"/>
    </location>
</feature>
<dbReference type="Proteomes" id="UP000285503">
    <property type="component" value="Unassembled WGS sequence"/>
</dbReference>
<feature type="signal peptide" evidence="6">
    <location>
        <begin position="1"/>
        <end position="19"/>
    </location>
</feature>
<evidence type="ECO:0000256" key="2">
    <source>
        <dbReference type="ARBA" id="ARBA00022670"/>
    </source>
</evidence>
<dbReference type="Proteomes" id="UP000434604">
    <property type="component" value="Unassembled WGS sequence"/>
</dbReference>
<reference evidence="14 15" key="2">
    <citation type="journal article" date="2019" name="Nat. Med.">
        <title>A library of human gut bacterial isolates paired with longitudinal multiomics data enables mechanistic microbiome research.</title>
        <authorList>
            <person name="Poyet M."/>
            <person name="Groussin M."/>
            <person name="Gibbons S.M."/>
            <person name="Avila-Pacheco J."/>
            <person name="Jiang X."/>
            <person name="Kearney S.M."/>
            <person name="Perrotta A.R."/>
            <person name="Berdy B."/>
            <person name="Zhao S."/>
            <person name="Lieberman T.D."/>
            <person name="Swanson P.K."/>
            <person name="Smith M."/>
            <person name="Roesemann S."/>
            <person name="Alexander J.E."/>
            <person name="Rich S.A."/>
            <person name="Livny J."/>
            <person name="Vlamakis H."/>
            <person name="Clish C."/>
            <person name="Bullock K."/>
            <person name="Deik A."/>
            <person name="Scott J."/>
            <person name="Pierce K.A."/>
            <person name="Xavier R.J."/>
            <person name="Alm E.J."/>
        </authorList>
    </citation>
    <scope>NUCLEOTIDE SEQUENCE [LARGE SCALE GENOMIC DNA]</scope>
    <source>
        <strain evidence="10 15">BIOML-A16</strain>
        <strain evidence="9 14">BIOML-A58</strain>
        <strain evidence="8 16">BIOML-A62</strain>
    </source>
</reference>
<evidence type="ECO:0000313" key="8">
    <source>
        <dbReference type="EMBL" id="KAB6135513.1"/>
    </source>
</evidence>
<dbReference type="GeneID" id="69483851"/>
<comment type="caution">
    <text evidence="5">Lacks conserved residue(s) required for the propagation of feature annotation.</text>
</comment>
<dbReference type="InterPro" id="IPR050131">
    <property type="entry name" value="Peptidase_S8_subtilisin-like"/>
</dbReference>
<evidence type="ECO:0000313" key="13">
    <source>
        <dbReference type="Proteomes" id="UP000285503"/>
    </source>
</evidence>
<dbReference type="PANTHER" id="PTHR43806">
    <property type="entry name" value="PEPTIDASE S8"/>
    <property type="match status" value="1"/>
</dbReference>
<sequence length="568" mass="63719">MKKLIFPIVCCFISVTVSAQLIKPKAETQKKQSELDWFNCSFDQDSVYGAEVNKAYDYLKANKKKAKKRPVVALIGTGMDVEHEDLKHAIWINPKEKSNQKDDDKNGLVDDINGWNFIGGKDGQVMEALTREGEREFFRLKDKYADYIFDGKKYYKIVNGKRQEVPAPENIEEYNYYRYKVMPESRIGGAYGGLQLSYVIEEYVEKFDKDMKKRFPGKELTVEDFQSCYDPKAERDSLSEVAFVFTAYYFSIYNTDKWEPVYQNMGKKSVETGKASYEEALKRYGSDNRKEIVGDNPLDINDTHYGNNVLLTSDAATGVMKAGVIAAKRDNGIGSNGIADNAEIMTLRIHPGEGEPYLKDMALAIRYAVNHGADVIVLPEQNSIYPKEQKQWVSEALKEAEKKGALVIVPVWDLSMDMDKDEFFPNRKMNKEGELTNFMVVASSDKNGNPVLNTNYGATALDIYAPGTDIYSSYMGDTYQKGTGEGMASATVAGVAALVKSYFPKLTGSQIRDILLKSVTSRKGVEVEKGIRVNDSPSQDLFLFDDLCISGGIVNAYQAILEAEKVSK</sequence>
<protein>
    <submittedName>
        <fullName evidence="12">Peptidase S8</fullName>
    </submittedName>
    <submittedName>
        <fullName evidence="8">S8 family serine peptidase</fullName>
    </submittedName>
</protein>
<gene>
    <name evidence="12" type="ORF">DW075_05255</name>
    <name evidence="9" type="ORF">GA398_24410</name>
    <name evidence="8" type="ORF">GA424_16585</name>
    <name evidence="10" type="ORF">GAZ43_13925</name>
    <name evidence="11" type="ORF">LD004_20155</name>
</gene>
<feature type="domain" description="Peptidase S8/S53" evidence="7">
    <location>
        <begin position="318"/>
        <end position="523"/>
    </location>
</feature>
<dbReference type="EMBL" id="WDCP01000031">
    <property type="protein sequence ID" value="KAB6338631.1"/>
    <property type="molecule type" value="Genomic_DNA"/>
</dbReference>
<dbReference type="RefSeq" id="WP_004315451.1">
    <property type="nucleotide sequence ID" value="NZ_AP031409.1"/>
</dbReference>
<reference evidence="12 13" key="1">
    <citation type="submission" date="2018-08" db="EMBL/GenBank/DDBJ databases">
        <title>A genome reference for cultivated species of the human gut microbiota.</title>
        <authorList>
            <person name="Zou Y."/>
            <person name="Xue W."/>
            <person name="Luo G."/>
        </authorList>
    </citation>
    <scope>NUCLEOTIDE SEQUENCE [LARGE SCALE GENOMIC DNA]</scope>
    <source>
        <strain evidence="12 13">AF46-11NS</strain>
    </source>
</reference>
<dbReference type="PANTHER" id="PTHR43806:SF11">
    <property type="entry name" value="CEREVISIN-RELATED"/>
    <property type="match status" value="1"/>
</dbReference>
<dbReference type="InterPro" id="IPR000209">
    <property type="entry name" value="Peptidase_S8/S53_dom"/>
</dbReference>
<evidence type="ECO:0000256" key="5">
    <source>
        <dbReference type="PROSITE-ProRule" id="PRU01240"/>
    </source>
</evidence>
<comment type="caution">
    <text evidence="12">The sequence shown here is derived from an EMBL/GenBank/DDBJ whole genome shotgun (WGS) entry which is preliminary data.</text>
</comment>
<dbReference type="SUPFAM" id="SSF52743">
    <property type="entry name" value="Subtilisin-like"/>
    <property type="match status" value="1"/>
</dbReference>
<dbReference type="EMBL" id="JAIWYE010000037">
    <property type="protein sequence ID" value="MCA4705921.1"/>
    <property type="molecule type" value="Genomic_DNA"/>
</dbReference>
<evidence type="ECO:0000313" key="16">
    <source>
        <dbReference type="Proteomes" id="UP000487596"/>
    </source>
</evidence>
<evidence type="ECO:0000313" key="15">
    <source>
        <dbReference type="Proteomes" id="UP000438288"/>
    </source>
</evidence>
<dbReference type="GO" id="GO:0004252">
    <property type="term" value="F:serine-type endopeptidase activity"/>
    <property type="evidence" value="ECO:0007669"/>
    <property type="project" value="InterPro"/>
</dbReference>
<evidence type="ECO:0000313" key="14">
    <source>
        <dbReference type="Proteomes" id="UP000434604"/>
    </source>
</evidence>
<dbReference type="EMBL" id="QRNE01000018">
    <property type="protein sequence ID" value="RHK28685.1"/>
    <property type="molecule type" value="Genomic_DNA"/>
</dbReference>
<keyword evidence="2" id="KW-0645">Protease</keyword>
<keyword evidence="6" id="KW-0732">Signal</keyword>
<evidence type="ECO:0000313" key="11">
    <source>
        <dbReference type="EMBL" id="MCA4705921.1"/>
    </source>
</evidence>
<dbReference type="InterPro" id="IPR036852">
    <property type="entry name" value="Peptidase_S8/S53_dom_sf"/>
</dbReference>
<name>A0A174GH95_9BACE</name>
<dbReference type="Gene3D" id="3.40.50.200">
    <property type="entry name" value="Peptidase S8/S53 domain"/>
    <property type="match status" value="2"/>
</dbReference>
<evidence type="ECO:0000256" key="6">
    <source>
        <dbReference type="SAM" id="SignalP"/>
    </source>
</evidence>
<dbReference type="AlphaFoldDB" id="A0A174GH95"/>
<reference evidence="11" key="3">
    <citation type="submission" date="2023-08" db="EMBL/GenBank/DDBJ databases">
        <title>Mucin Metabolism Genes Underlie the Key Renovations of Bacteroides xylanisolvens Genomes in Captive Great Apes.</title>
        <authorList>
            <person name="Nishida A.H."/>
        </authorList>
    </citation>
    <scope>NUCLEOTIDE SEQUENCE</scope>
    <source>
        <strain evidence="11">P13.H9</strain>
    </source>
</reference>